<dbReference type="InterPro" id="IPR019787">
    <property type="entry name" value="Znf_PHD-finger"/>
</dbReference>
<reference evidence="9" key="1">
    <citation type="submission" date="2013-02" db="EMBL/GenBank/DDBJ databases">
        <authorList>
            <person name="Hughes D."/>
        </authorList>
    </citation>
    <scope>NUCLEOTIDE SEQUENCE</scope>
    <source>
        <strain>Durham</strain>
        <strain evidence="9">NC isolate 2 -- Noor lab</strain>
    </source>
</reference>
<keyword evidence="9" id="KW-1185">Reference proteome</keyword>
<evidence type="ECO:0000256" key="3">
    <source>
        <dbReference type="ARBA" id="ARBA00022771"/>
    </source>
</evidence>
<feature type="domain" description="PHD-type" evidence="7">
    <location>
        <begin position="77"/>
        <end position="131"/>
    </location>
</feature>
<dbReference type="PROSITE" id="PS50016">
    <property type="entry name" value="ZF_PHD_2"/>
    <property type="match status" value="1"/>
</dbReference>
<dbReference type="AlphaFoldDB" id="T1H3Q5"/>
<dbReference type="InterPro" id="IPR011011">
    <property type="entry name" value="Znf_FYVE_PHD"/>
</dbReference>
<dbReference type="CDD" id="cd15552">
    <property type="entry name" value="PHD_PHF3_like"/>
    <property type="match status" value="1"/>
</dbReference>
<dbReference type="SMART" id="SM00249">
    <property type="entry name" value="PHD"/>
    <property type="match status" value="1"/>
</dbReference>
<dbReference type="PANTHER" id="PTHR46174">
    <property type="entry name" value="CXXC-TYPE ZINC FINGER PROTEIN 1"/>
    <property type="match status" value="1"/>
</dbReference>
<dbReference type="EMBL" id="CAQQ02021642">
    <property type="status" value="NOT_ANNOTATED_CDS"/>
    <property type="molecule type" value="Genomic_DNA"/>
</dbReference>
<name>T1H3Q5_MEGSC</name>
<keyword evidence="4" id="KW-0862">Zinc</keyword>
<organism evidence="8 9">
    <name type="scientific">Megaselia scalaris</name>
    <name type="common">Humpbacked fly</name>
    <name type="synonym">Phora scalaris</name>
    <dbReference type="NCBI Taxonomy" id="36166"/>
    <lineage>
        <taxon>Eukaryota</taxon>
        <taxon>Metazoa</taxon>
        <taxon>Ecdysozoa</taxon>
        <taxon>Arthropoda</taxon>
        <taxon>Hexapoda</taxon>
        <taxon>Insecta</taxon>
        <taxon>Pterygota</taxon>
        <taxon>Neoptera</taxon>
        <taxon>Endopterygota</taxon>
        <taxon>Diptera</taxon>
        <taxon>Brachycera</taxon>
        <taxon>Muscomorpha</taxon>
        <taxon>Platypezoidea</taxon>
        <taxon>Phoridae</taxon>
        <taxon>Megaseliini</taxon>
        <taxon>Megaselia</taxon>
    </lineage>
</organism>
<dbReference type="SUPFAM" id="SSF57903">
    <property type="entry name" value="FYVE/PHD zinc finger"/>
    <property type="match status" value="1"/>
</dbReference>
<keyword evidence="5" id="KW-0539">Nucleus</keyword>
<evidence type="ECO:0000256" key="6">
    <source>
        <dbReference type="PROSITE-ProRule" id="PRU00146"/>
    </source>
</evidence>
<evidence type="ECO:0000313" key="8">
    <source>
        <dbReference type="EnsemblMetazoa" id="MESCA010889-PA"/>
    </source>
</evidence>
<protein>
    <recommendedName>
        <fullName evidence="7">PHD-type domain-containing protein</fullName>
    </recommendedName>
</protein>
<reference evidence="8" key="2">
    <citation type="submission" date="2015-06" db="UniProtKB">
        <authorList>
            <consortium name="EnsemblMetazoa"/>
        </authorList>
    </citation>
    <scope>IDENTIFICATION</scope>
</reference>
<keyword evidence="2" id="KW-0479">Metal-binding</keyword>
<dbReference type="InterPro" id="IPR001965">
    <property type="entry name" value="Znf_PHD"/>
</dbReference>
<evidence type="ECO:0000256" key="1">
    <source>
        <dbReference type="ARBA" id="ARBA00004123"/>
    </source>
</evidence>
<dbReference type="Gene3D" id="3.30.40.10">
    <property type="entry name" value="Zinc/RING finger domain, C3HC4 (zinc finger)"/>
    <property type="match status" value="1"/>
</dbReference>
<evidence type="ECO:0000313" key="9">
    <source>
        <dbReference type="Proteomes" id="UP000015102"/>
    </source>
</evidence>
<dbReference type="GO" id="GO:0048188">
    <property type="term" value="C:Set1C/COMPASS complex"/>
    <property type="evidence" value="ECO:0007669"/>
    <property type="project" value="InterPro"/>
</dbReference>
<dbReference type="GO" id="GO:0045893">
    <property type="term" value="P:positive regulation of DNA-templated transcription"/>
    <property type="evidence" value="ECO:0007669"/>
    <property type="project" value="TreeGrafter"/>
</dbReference>
<keyword evidence="3 6" id="KW-0863">Zinc-finger</keyword>
<dbReference type="InterPro" id="IPR037869">
    <property type="entry name" value="Spp1/CFP1"/>
</dbReference>
<dbReference type="STRING" id="36166.T1H3Q5"/>
<sequence length="132" mass="15050">MSEVKVDEKATACIISAAPSVVVKKTIPIEKKKAVVAPKETSPVKRRLSRKVEKPVPVVDEEEYEDEGTVDDDDPTKLWCICRQPHNNRFMICCDTCEEWFHGSCVQITKAMNLEMEAKKQEWICPPCKEKV</sequence>
<dbReference type="EnsemblMetazoa" id="MESCA010889-RA">
    <property type="protein sequence ID" value="MESCA010889-PA"/>
    <property type="gene ID" value="MESCA010889"/>
</dbReference>
<evidence type="ECO:0000256" key="4">
    <source>
        <dbReference type="ARBA" id="ARBA00022833"/>
    </source>
</evidence>
<comment type="subcellular location">
    <subcellularLocation>
        <location evidence="1">Nucleus</location>
    </subcellularLocation>
</comment>
<dbReference type="PANTHER" id="PTHR46174:SF1">
    <property type="entry name" value="CXXC-TYPE ZINC FINGER PROTEIN 1"/>
    <property type="match status" value="1"/>
</dbReference>
<evidence type="ECO:0000256" key="2">
    <source>
        <dbReference type="ARBA" id="ARBA00022723"/>
    </source>
</evidence>
<dbReference type="Proteomes" id="UP000015102">
    <property type="component" value="Unassembled WGS sequence"/>
</dbReference>
<dbReference type="InterPro" id="IPR019786">
    <property type="entry name" value="Zinc_finger_PHD-type_CS"/>
</dbReference>
<dbReference type="GO" id="GO:0008270">
    <property type="term" value="F:zinc ion binding"/>
    <property type="evidence" value="ECO:0007669"/>
    <property type="project" value="UniProtKB-KW"/>
</dbReference>
<evidence type="ECO:0000259" key="7">
    <source>
        <dbReference type="PROSITE" id="PS50016"/>
    </source>
</evidence>
<accession>T1H3Q5</accession>
<dbReference type="PROSITE" id="PS01359">
    <property type="entry name" value="ZF_PHD_1"/>
    <property type="match status" value="1"/>
</dbReference>
<proteinExistence type="predicted"/>
<dbReference type="Pfam" id="PF00628">
    <property type="entry name" value="PHD"/>
    <property type="match status" value="1"/>
</dbReference>
<dbReference type="HOGENOM" id="CLU_1922338_0_0_1"/>
<dbReference type="InterPro" id="IPR013083">
    <property type="entry name" value="Znf_RING/FYVE/PHD"/>
</dbReference>
<evidence type="ECO:0000256" key="5">
    <source>
        <dbReference type="ARBA" id="ARBA00023242"/>
    </source>
</evidence>